<dbReference type="EMBL" id="CAWUPB010000913">
    <property type="protein sequence ID" value="CAK7330143.1"/>
    <property type="molecule type" value="Genomic_DNA"/>
</dbReference>
<accession>A0AAV1R7V4</accession>
<sequence>MGSSRSYHVLMGGEEQSFNGSSHRRTRSDYQPPTMEFLEQRTNMEFHRYDSLRKRSVNPPSIAGGSNFDTYPRQMGKQLNN</sequence>
<protein>
    <submittedName>
        <fullName evidence="2">Uncharacterized protein</fullName>
    </submittedName>
</protein>
<name>A0AAV1R7V4_9ROSI</name>
<organism evidence="2 3">
    <name type="scientific">Dovyalis caffra</name>
    <dbReference type="NCBI Taxonomy" id="77055"/>
    <lineage>
        <taxon>Eukaryota</taxon>
        <taxon>Viridiplantae</taxon>
        <taxon>Streptophyta</taxon>
        <taxon>Embryophyta</taxon>
        <taxon>Tracheophyta</taxon>
        <taxon>Spermatophyta</taxon>
        <taxon>Magnoliopsida</taxon>
        <taxon>eudicotyledons</taxon>
        <taxon>Gunneridae</taxon>
        <taxon>Pentapetalae</taxon>
        <taxon>rosids</taxon>
        <taxon>fabids</taxon>
        <taxon>Malpighiales</taxon>
        <taxon>Salicaceae</taxon>
        <taxon>Flacourtieae</taxon>
        <taxon>Dovyalis</taxon>
    </lineage>
</organism>
<comment type="caution">
    <text evidence="2">The sequence shown here is derived from an EMBL/GenBank/DDBJ whole genome shotgun (WGS) entry which is preliminary data.</text>
</comment>
<evidence type="ECO:0000313" key="3">
    <source>
        <dbReference type="Proteomes" id="UP001314170"/>
    </source>
</evidence>
<dbReference type="PANTHER" id="PTHR38370:SF1">
    <property type="entry name" value="BETA-1,4-XYLOSIDASE"/>
    <property type="match status" value="1"/>
</dbReference>
<dbReference type="PANTHER" id="PTHR38370">
    <property type="entry name" value="BETA-1,4-XYLOSIDASE"/>
    <property type="match status" value="1"/>
</dbReference>
<evidence type="ECO:0000313" key="2">
    <source>
        <dbReference type="EMBL" id="CAK7330143.1"/>
    </source>
</evidence>
<keyword evidence="3" id="KW-1185">Reference proteome</keyword>
<feature type="region of interest" description="Disordered" evidence="1">
    <location>
        <begin position="53"/>
        <end position="81"/>
    </location>
</feature>
<gene>
    <name evidence="2" type="ORF">DCAF_LOCUS7795</name>
</gene>
<reference evidence="2 3" key="1">
    <citation type="submission" date="2024-01" db="EMBL/GenBank/DDBJ databases">
        <authorList>
            <person name="Waweru B."/>
        </authorList>
    </citation>
    <scope>NUCLEOTIDE SEQUENCE [LARGE SCALE GENOMIC DNA]</scope>
</reference>
<evidence type="ECO:0000256" key="1">
    <source>
        <dbReference type="SAM" id="MobiDB-lite"/>
    </source>
</evidence>
<proteinExistence type="predicted"/>
<dbReference type="AlphaFoldDB" id="A0AAV1R7V4"/>
<dbReference type="Proteomes" id="UP001314170">
    <property type="component" value="Unassembled WGS sequence"/>
</dbReference>
<feature type="region of interest" description="Disordered" evidence="1">
    <location>
        <begin position="1"/>
        <end position="34"/>
    </location>
</feature>